<reference evidence="26" key="1">
    <citation type="journal article" date="2020" name="bioRxiv">
        <title>Chromosome-level reference genome of the European wasp spider Argiope bruennichi: a resource for studies on range expansion and evolutionary adaptation.</title>
        <authorList>
            <person name="Sheffer M.M."/>
            <person name="Hoppe A."/>
            <person name="Krehenwinkel H."/>
            <person name="Uhl G."/>
            <person name="Kuss A.W."/>
            <person name="Jensen L."/>
            <person name="Jensen C."/>
            <person name="Gillespie R.G."/>
            <person name="Hoff K.J."/>
            <person name="Prost S."/>
        </authorList>
    </citation>
    <scope>NUCLEOTIDE SEQUENCE</scope>
</reference>
<comment type="subcellular location">
    <subcellularLocation>
        <location evidence="3">Endoplasmic reticulum</location>
    </subcellularLocation>
    <subcellularLocation>
        <location evidence="2">Membrane</location>
        <topology evidence="2">Multi-pass membrane protein</topology>
    </subcellularLocation>
</comment>
<dbReference type="GO" id="GO:0016020">
    <property type="term" value="C:membrane"/>
    <property type="evidence" value="ECO:0007669"/>
    <property type="project" value="UniProtKB-SubCell"/>
</dbReference>
<dbReference type="Pfam" id="PF08409">
    <property type="entry name" value="TMTC_DUF1736"/>
    <property type="match status" value="1"/>
</dbReference>
<proteinExistence type="inferred from homology"/>
<evidence type="ECO:0000256" key="6">
    <source>
        <dbReference type="ARBA" id="ARBA00008685"/>
    </source>
</evidence>
<dbReference type="Pfam" id="PF10613">
    <property type="entry name" value="Lig_chan-Glu_bd"/>
    <property type="match status" value="1"/>
</dbReference>
<feature type="transmembrane region" description="Helical" evidence="24">
    <location>
        <begin position="544"/>
        <end position="561"/>
    </location>
</feature>
<keyword evidence="19" id="KW-1071">Ligand-gated ion channel</keyword>
<feature type="domain" description="Ionotropic glutamate receptor L-glutamate and glycine-binding" evidence="25">
    <location>
        <begin position="4"/>
        <end position="63"/>
    </location>
</feature>
<keyword evidence="11" id="KW-0677">Repeat</keyword>
<keyword evidence="20" id="KW-0407">Ion channel</keyword>
<evidence type="ECO:0000256" key="8">
    <source>
        <dbReference type="ARBA" id="ARBA00022448"/>
    </source>
</evidence>
<keyword evidence="13" id="KW-0256">Endoplasmic reticulum</keyword>
<comment type="similarity">
    <text evidence="5">Belongs to the TMTC family.</text>
</comment>
<keyword evidence="18" id="KW-0325">Glycoprotein</keyword>
<name>A0A8T0EC73_ARGBR</name>
<evidence type="ECO:0000256" key="17">
    <source>
        <dbReference type="ARBA" id="ARBA00023170"/>
    </source>
</evidence>
<comment type="pathway">
    <text evidence="4">Protein modification; protein glycosylation.</text>
</comment>
<keyword evidence="17" id="KW-0675">Receptor</keyword>
<keyword evidence="8" id="KW-0813">Transport</keyword>
<dbReference type="Gene3D" id="1.25.40.10">
    <property type="entry name" value="Tetratricopeptide repeat domain"/>
    <property type="match status" value="1"/>
</dbReference>
<feature type="transmembrane region" description="Helical" evidence="24">
    <location>
        <begin position="594"/>
        <end position="613"/>
    </location>
</feature>
<dbReference type="Proteomes" id="UP000807504">
    <property type="component" value="Unassembled WGS sequence"/>
</dbReference>
<dbReference type="InterPro" id="IPR001320">
    <property type="entry name" value="Iontro_rcpt_C"/>
</dbReference>
<sequence length="928" mass="105506">MKDMIVCRRSDGNVELLGIQGRFLNTVLKAMHMPFQLVIAEDGEWGRLLPSGNWTGMIGKIQKGNADIADSHIGITEQRTAVVDFSTVYLIDDMTFAIKKPGPVPTSLAFVRPFDFITWILIFTILLVVPLIFQWTFHCKRTYIYFFLSLLGSIFRQPTFTNFKIKKFKTLLFSWCFFATIVSFSYSAVLLSMLSVPSEIIAVQNFKELADAVKNDGYRSYVKKGSATLDFMLRNDKEYLKYLGESAVYHNWYTNSLPLTLTDQINHRSALIDPRTKLQMVAGPEEWKPHFLSDDSLQTYQFAVAMKKNFCHKKKLNTVISRINNAGLYMQFTNEERYKLWLSASERRRNDSKKIKPLTLEDLSGVFGAFLFGLVLNGNGNRLAVREDELGHVLRRENNFNGAERSDFKWSRLTNGNRYKRYVLKANYLKPINQDCAIHVKEFRCKKVKHVLENQKKGCTLGYALLCAGACLCYRGALECGFVFDDVSAIRENRDLRPSSPWSNLLFNDFWGTPMNKEQSHKSYRPVCVFTYRLNYLLHGLQPFGYHLANVILHALVCLLYKRTCTLFVSEGTALVASLLFAVHPLHTEAVTGVVGRAEILSSFFYLLTFLSYNSAAAKRTSTDWFWFGCSLVLAALATFSKEQGITVVGLCCTYDLFVLHKLRLPDLFKSGKGRLKEAGRRIGILLSWALFLLAVRLKVMSVQLPVFTKFDNPAAAAETPSRQLTFNYLIALNSWLLLCPADLCCDWTMGSVPLVRTWSDPRNLATLAVYVTLFAVLWNAVWVDDVRSRILLMGTSMCVFPFLPASNLFFPVGFVIAERVLYAPSMGFCLLVAHGCSLLATRRPVLVWSSLLFLICIHASKTVRRNADWQSEHTLFLSGLKVNQRNAKLYNNVGHCLETQGKFSEALSYFNTAIRILEDHFIIDEAV</sequence>
<dbReference type="PANTHER" id="PTHR44395">
    <property type="match status" value="1"/>
</dbReference>
<evidence type="ECO:0000256" key="1">
    <source>
        <dbReference type="ARBA" id="ARBA00003582"/>
    </source>
</evidence>
<evidence type="ECO:0000256" key="13">
    <source>
        <dbReference type="ARBA" id="ARBA00022824"/>
    </source>
</evidence>
<comment type="catalytic activity">
    <reaction evidence="22">
        <text>a di-trans,poly-cis-dolichyl beta-D-mannosyl phosphate + L-seryl-[protein] = 3-O-(alpha-D-mannosyl)-L-seryl-[protein] + a di-trans,poly-cis-dolichyl phosphate + H(+)</text>
        <dbReference type="Rhea" id="RHEA:17377"/>
        <dbReference type="Rhea" id="RHEA-COMP:9863"/>
        <dbReference type="Rhea" id="RHEA-COMP:13546"/>
        <dbReference type="Rhea" id="RHEA-COMP:19498"/>
        <dbReference type="Rhea" id="RHEA-COMP:19501"/>
        <dbReference type="ChEBI" id="CHEBI:15378"/>
        <dbReference type="ChEBI" id="CHEBI:29999"/>
        <dbReference type="ChEBI" id="CHEBI:57683"/>
        <dbReference type="ChEBI" id="CHEBI:58211"/>
        <dbReference type="ChEBI" id="CHEBI:137321"/>
        <dbReference type="EC" id="2.4.1.109"/>
    </reaction>
</comment>
<dbReference type="SUPFAM" id="SSF48452">
    <property type="entry name" value="TPR-like"/>
    <property type="match status" value="1"/>
</dbReference>
<evidence type="ECO:0000256" key="18">
    <source>
        <dbReference type="ARBA" id="ARBA00023180"/>
    </source>
</evidence>
<evidence type="ECO:0000313" key="26">
    <source>
        <dbReference type="EMBL" id="KAF8770240.1"/>
    </source>
</evidence>
<feature type="transmembrane region" description="Helical" evidence="24">
    <location>
        <begin position="116"/>
        <end position="137"/>
    </location>
</feature>
<dbReference type="InterPro" id="IPR011990">
    <property type="entry name" value="TPR-like_helical_dom_sf"/>
</dbReference>
<dbReference type="GO" id="GO:0015276">
    <property type="term" value="F:ligand-gated monoatomic ion channel activity"/>
    <property type="evidence" value="ECO:0007669"/>
    <property type="project" value="InterPro"/>
</dbReference>
<evidence type="ECO:0000256" key="5">
    <source>
        <dbReference type="ARBA" id="ARBA00007882"/>
    </source>
</evidence>
<evidence type="ECO:0000256" key="10">
    <source>
        <dbReference type="ARBA" id="ARBA00022692"/>
    </source>
</evidence>
<keyword evidence="10 24" id="KW-0812">Transmembrane</keyword>
<evidence type="ECO:0000256" key="9">
    <source>
        <dbReference type="ARBA" id="ARBA00022679"/>
    </source>
</evidence>
<dbReference type="Gene3D" id="3.40.190.10">
    <property type="entry name" value="Periplasmic binding protein-like II"/>
    <property type="match status" value="1"/>
</dbReference>
<keyword evidence="14 24" id="KW-1133">Transmembrane helix</keyword>
<dbReference type="PROSITE" id="PS50005">
    <property type="entry name" value="TPR"/>
    <property type="match status" value="1"/>
</dbReference>
<evidence type="ECO:0000256" key="4">
    <source>
        <dbReference type="ARBA" id="ARBA00004922"/>
    </source>
</evidence>
<dbReference type="PANTHER" id="PTHR44395:SF1">
    <property type="entry name" value="PROTEIN O-MANNOSYL-TRANSFERASE TMTC3"/>
    <property type="match status" value="1"/>
</dbReference>
<evidence type="ECO:0000256" key="22">
    <source>
        <dbReference type="ARBA" id="ARBA00045102"/>
    </source>
</evidence>
<comment type="similarity">
    <text evidence="6">Belongs to the glutamate-gated ion channel (TC 1.A.10.1) family.</text>
</comment>
<keyword evidence="12 23" id="KW-0802">TPR repeat</keyword>
<feature type="transmembrane region" description="Helical" evidence="24">
    <location>
        <begin position="683"/>
        <end position="705"/>
    </location>
</feature>
<keyword evidence="16 24" id="KW-0472">Membrane</keyword>
<evidence type="ECO:0000313" key="27">
    <source>
        <dbReference type="Proteomes" id="UP000807504"/>
    </source>
</evidence>
<gene>
    <name evidence="26" type="ORF">HNY73_017797</name>
</gene>
<feature type="repeat" description="TPR" evidence="23">
    <location>
        <begin position="888"/>
        <end position="921"/>
    </location>
</feature>
<evidence type="ECO:0000256" key="20">
    <source>
        <dbReference type="ARBA" id="ARBA00023303"/>
    </source>
</evidence>
<feature type="transmembrane region" description="Helical" evidence="24">
    <location>
        <begin position="765"/>
        <end position="784"/>
    </location>
</feature>
<feature type="transmembrane region" description="Helical" evidence="24">
    <location>
        <begin position="143"/>
        <end position="160"/>
    </location>
</feature>
<reference evidence="26" key="2">
    <citation type="submission" date="2020-06" db="EMBL/GenBank/DDBJ databases">
        <authorList>
            <person name="Sheffer M."/>
        </authorList>
    </citation>
    <scope>NUCLEOTIDE SEQUENCE</scope>
</reference>
<dbReference type="GO" id="GO:0004169">
    <property type="term" value="F:dolichyl-phosphate-mannose-protein mannosyltransferase activity"/>
    <property type="evidence" value="ECO:0007669"/>
    <property type="project" value="UniProtKB-EC"/>
</dbReference>
<dbReference type="InterPro" id="IPR019734">
    <property type="entry name" value="TPR_rpt"/>
</dbReference>
<dbReference type="EC" id="2.4.1.109" evidence="7"/>
<dbReference type="InterPro" id="IPR013618">
    <property type="entry name" value="TMTC_DUF1736"/>
</dbReference>
<dbReference type="Pfam" id="PF00060">
    <property type="entry name" value="Lig_chan"/>
    <property type="match status" value="1"/>
</dbReference>
<evidence type="ECO:0000256" key="12">
    <source>
        <dbReference type="ARBA" id="ARBA00022803"/>
    </source>
</evidence>
<keyword evidence="15" id="KW-0406">Ion transport</keyword>
<evidence type="ECO:0000256" key="15">
    <source>
        <dbReference type="ARBA" id="ARBA00023065"/>
    </source>
</evidence>
<evidence type="ECO:0000256" key="24">
    <source>
        <dbReference type="SAM" id="Phobius"/>
    </source>
</evidence>
<dbReference type="EMBL" id="JABXBU010002228">
    <property type="protein sequence ID" value="KAF8770240.1"/>
    <property type="molecule type" value="Genomic_DNA"/>
</dbReference>
<evidence type="ECO:0000256" key="19">
    <source>
        <dbReference type="ARBA" id="ARBA00023286"/>
    </source>
</evidence>
<evidence type="ECO:0000259" key="25">
    <source>
        <dbReference type="SMART" id="SM00918"/>
    </source>
</evidence>
<evidence type="ECO:0000256" key="2">
    <source>
        <dbReference type="ARBA" id="ARBA00004141"/>
    </source>
</evidence>
<evidence type="ECO:0000256" key="7">
    <source>
        <dbReference type="ARBA" id="ARBA00012839"/>
    </source>
</evidence>
<evidence type="ECO:0000256" key="21">
    <source>
        <dbReference type="ARBA" id="ARBA00045085"/>
    </source>
</evidence>
<dbReference type="SMART" id="SM00028">
    <property type="entry name" value="TPR"/>
    <property type="match status" value="1"/>
</dbReference>
<dbReference type="Gene3D" id="1.10.287.70">
    <property type="match status" value="1"/>
</dbReference>
<dbReference type="SMART" id="SM00918">
    <property type="entry name" value="Lig_chan-Glu_bd"/>
    <property type="match status" value="1"/>
</dbReference>
<dbReference type="GO" id="GO:0005783">
    <property type="term" value="C:endoplasmic reticulum"/>
    <property type="evidence" value="ECO:0007669"/>
    <property type="project" value="UniProtKB-SubCell"/>
</dbReference>
<dbReference type="SUPFAM" id="SSF53850">
    <property type="entry name" value="Periplasmic binding protein-like II"/>
    <property type="match status" value="1"/>
</dbReference>
<protein>
    <recommendedName>
        <fullName evidence="7">dolichyl-phosphate-mannose--protein mannosyltransferase</fullName>
        <ecNumber evidence="7">2.4.1.109</ecNumber>
    </recommendedName>
</protein>
<dbReference type="AlphaFoldDB" id="A0A8T0EC73"/>
<dbReference type="InterPro" id="IPR019594">
    <property type="entry name" value="Glu/Gly-bd"/>
</dbReference>
<accession>A0A8T0EC73</accession>
<comment type="function">
    <text evidence="1">Transfers mannosyl residues to the hydroxyl group of serine or threonine residues.</text>
</comment>
<keyword evidence="9" id="KW-0808">Transferase</keyword>
<feature type="transmembrane region" description="Helical" evidence="24">
    <location>
        <begin position="790"/>
        <end position="810"/>
    </location>
</feature>
<evidence type="ECO:0000256" key="14">
    <source>
        <dbReference type="ARBA" id="ARBA00022989"/>
    </source>
</evidence>
<evidence type="ECO:0000256" key="16">
    <source>
        <dbReference type="ARBA" id="ARBA00023136"/>
    </source>
</evidence>
<comment type="catalytic activity">
    <reaction evidence="21">
        <text>a di-trans,poly-cis-dolichyl beta-D-mannosyl phosphate + L-threonyl-[protein] = 3-O-(alpha-D-mannosyl)-L-threonyl-[protein] + a di-trans,poly-cis-dolichyl phosphate + H(+)</text>
        <dbReference type="Rhea" id="RHEA:53396"/>
        <dbReference type="Rhea" id="RHEA-COMP:11060"/>
        <dbReference type="Rhea" id="RHEA-COMP:13547"/>
        <dbReference type="Rhea" id="RHEA-COMP:19498"/>
        <dbReference type="Rhea" id="RHEA-COMP:19501"/>
        <dbReference type="ChEBI" id="CHEBI:15378"/>
        <dbReference type="ChEBI" id="CHEBI:30013"/>
        <dbReference type="ChEBI" id="CHEBI:57683"/>
        <dbReference type="ChEBI" id="CHEBI:58211"/>
        <dbReference type="ChEBI" id="CHEBI:137323"/>
        <dbReference type="EC" id="2.4.1.109"/>
    </reaction>
</comment>
<evidence type="ECO:0000256" key="11">
    <source>
        <dbReference type="ARBA" id="ARBA00022737"/>
    </source>
</evidence>
<organism evidence="26 27">
    <name type="scientific">Argiope bruennichi</name>
    <name type="common">Wasp spider</name>
    <name type="synonym">Aranea bruennichi</name>
    <dbReference type="NCBI Taxonomy" id="94029"/>
    <lineage>
        <taxon>Eukaryota</taxon>
        <taxon>Metazoa</taxon>
        <taxon>Ecdysozoa</taxon>
        <taxon>Arthropoda</taxon>
        <taxon>Chelicerata</taxon>
        <taxon>Arachnida</taxon>
        <taxon>Araneae</taxon>
        <taxon>Araneomorphae</taxon>
        <taxon>Entelegynae</taxon>
        <taxon>Araneoidea</taxon>
        <taxon>Araneidae</taxon>
        <taxon>Argiope</taxon>
    </lineage>
</organism>
<evidence type="ECO:0000256" key="3">
    <source>
        <dbReference type="ARBA" id="ARBA00004240"/>
    </source>
</evidence>
<comment type="caution">
    <text evidence="26">The sequence shown here is derived from an EMBL/GenBank/DDBJ whole genome shotgun (WGS) entry which is preliminary data.</text>
</comment>
<feature type="transmembrane region" description="Helical" evidence="24">
    <location>
        <begin position="172"/>
        <end position="194"/>
    </location>
</feature>
<feature type="transmembrane region" description="Helical" evidence="24">
    <location>
        <begin position="568"/>
        <end position="588"/>
    </location>
</feature>
<evidence type="ECO:0000256" key="23">
    <source>
        <dbReference type="PROSITE-ProRule" id="PRU00339"/>
    </source>
</evidence>
<keyword evidence="27" id="KW-1185">Reference proteome</keyword>